<feature type="compositionally biased region" description="Polar residues" evidence="4">
    <location>
        <begin position="691"/>
        <end position="703"/>
    </location>
</feature>
<dbReference type="PRINTS" id="PR00633">
    <property type="entry name" value="RCCNDNSATION"/>
</dbReference>
<evidence type="ECO:0000313" key="7">
    <source>
        <dbReference type="Proteomes" id="UP000221165"/>
    </source>
</evidence>
<feature type="repeat" description="RCC1" evidence="2">
    <location>
        <begin position="195"/>
        <end position="245"/>
    </location>
</feature>
<dbReference type="Gene3D" id="2.130.10.30">
    <property type="entry name" value="Regulator of chromosome condensation 1/beta-lactamase-inhibitor protein II"/>
    <property type="match status" value="1"/>
</dbReference>
<feature type="region of interest" description="Disordered" evidence="4">
    <location>
        <begin position="489"/>
        <end position="581"/>
    </location>
</feature>
<dbReference type="InterPro" id="IPR009091">
    <property type="entry name" value="RCC1/BLIP-II"/>
</dbReference>
<feature type="region of interest" description="Disordered" evidence="4">
    <location>
        <begin position="658"/>
        <end position="730"/>
    </location>
</feature>
<name>A0A2C6KFY9_9APIC</name>
<feature type="coiled-coil region" evidence="3">
    <location>
        <begin position="1595"/>
        <end position="1629"/>
    </location>
</feature>
<evidence type="ECO:0000256" key="4">
    <source>
        <dbReference type="SAM" id="MobiDB-lite"/>
    </source>
</evidence>
<reference evidence="6 7" key="1">
    <citation type="journal article" date="2017" name="Int. J. Parasitol.">
        <title>The genome of the protozoan parasite Cystoisospora suis and a reverse vaccinology approach to identify vaccine candidates.</title>
        <authorList>
            <person name="Palmieri N."/>
            <person name="Shrestha A."/>
            <person name="Ruttkowski B."/>
            <person name="Beck T."/>
            <person name="Vogl C."/>
            <person name="Tomley F."/>
            <person name="Blake D.P."/>
            <person name="Joachim A."/>
        </authorList>
    </citation>
    <scope>NUCLEOTIDE SEQUENCE [LARGE SCALE GENOMIC DNA]</scope>
    <source>
        <strain evidence="6 7">Wien I</strain>
    </source>
</reference>
<feature type="compositionally biased region" description="Polar residues" evidence="4">
    <location>
        <begin position="561"/>
        <end position="581"/>
    </location>
</feature>
<dbReference type="GO" id="GO:0005737">
    <property type="term" value="C:cytoplasm"/>
    <property type="evidence" value="ECO:0007669"/>
    <property type="project" value="TreeGrafter"/>
</dbReference>
<evidence type="ECO:0000256" key="2">
    <source>
        <dbReference type="PROSITE-ProRule" id="PRU00235"/>
    </source>
</evidence>
<protein>
    <submittedName>
        <fullName evidence="6">Regulator of chromosome condensation repeat-containing protein</fullName>
    </submittedName>
</protein>
<keyword evidence="1" id="KW-0677">Repeat</keyword>
<dbReference type="EMBL" id="MIGC01005940">
    <property type="protein sequence ID" value="PHJ16447.1"/>
    <property type="molecule type" value="Genomic_DNA"/>
</dbReference>
<feature type="coiled-coil region" evidence="3">
    <location>
        <begin position="1371"/>
        <end position="1405"/>
    </location>
</feature>
<dbReference type="PROSITE" id="PS00626">
    <property type="entry name" value="RCC1_2"/>
    <property type="match status" value="1"/>
</dbReference>
<dbReference type="InterPro" id="IPR058923">
    <property type="entry name" value="RCC1-like_dom"/>
</dbReference>
<proteinExistence type="predicted"/>
<feature type="repeat" description="RCC1" evidence="2">
    <location>
        <begin position="246"/>
        <end position="296"/>
    </location>
</feature>
<evidence type="ECO:0000259" key="5">
    <source>
        <dbReference type="Pfam" id="PF25390"/>
    </source>
</evidence>
<dbReference type="VEuPathDB" id="ToxoDB:CSUI_009735"/>
<feature type="region of interest" description="Disordered" evidence="4">
    <location>
        <begin position="1132"/>
        <end position="1162"/>
    </location>
</feature>
<evidence type="ECO:0000256" key="3">
    <source>
        <dbReference type="SAM" id="Coils"/>
    </source>
</evidence>
<feature type="compositionally biased region" description="Basic and acidic residues" evidence="4">
    <location>
        <begin position="384"/>
        <end position="395"/>
    </location>
</feature>
<dbReference type="Pfam" id="PF25390">
    <property type="entry name" value="WD40_RLD"/>
    <property type="match status" value="1"/>
</dbReference>
<dbReference type="SUPFAM" id="SSF50985">
    <property type="entry name" value="RCC1/BLIP-II"/>
    <property type="match status" value="1"/>
</dbReference>
<feature type="coiled-coil region" evidence="3">
    <location>
        <begin position="1500"/>
        <end position="1548"/>
    </location>
</feature>
<dbReference type="PANTHER" id="PTHR45622:SF58">
    <property type="entry name" value="REGULATOR OF CHROMOSOME CONDENSATION DOMAIN-CONTAINING PROTEIN"/>
    <property type="match status" value="1"/>
</dbReference>
<evidence type="ECO:0000313" key="6">
    <source>
        <dbReference type="EMBL" id="PHJ16447.1"/>
    </source>
</evidence>
<keyword evidence="7" id="KW-1185">Reference proteome</keyword>
<dbReference type="RefSeq" id="XP_067918176.1">
    <property type="nucleotide sequence ID" value="XM_068069846.1"/>
</dbReference>
<keyword evidence="3" id="KW-0175">Coiled coil</keyword>
<dbReference type="GeneID" id="94433057"/>
<dbReference type="PANTHER" id="PTHR45622">
    <property type="entry name" value="UBIQUITIN-PROTEIN LIGASE E3A-RELATED"/>
    <property type="match status" value="1"/>
</dbReference>
<dbReference type="OrthoDB" id="10256179at2759"/>
<feature type="repeat" description="RCC1" evidence="2">
    <location>
        <begin position="95"/>
        <end position="143"/>
    </location>
</feature>
<feature type="compositionally biased region" description="Low complexity" evidence="4">
    <location>
        <begin position="532"/>
        <end position="543"/>
    </location>
</feature>
<feature type="repeat" description="RCC1" evidence="2">
    <location>
        <begin position="144"/>
        <end position="194"/>
    </location>
</feature>
<accession>A0A2C6KFY9</accession>
<organism evidence="6 7">
    <name type="scientific">Cystoisospora suis</name>
    <dbReference type="NCBI Taxonomy" id="483139"/>
    <lineage>
        <taxon>Eukaryota</taxon>
        <taxon>Sar</taxon>
        <taxon>Alveolata</taxon>
        <taxon>Apicomplexa</taxon>
        <taxon>Conoidasida</taxon>
        <taxon>Coccidia</taxon>
        <taxon>Eucoccidiorida</taxon>
        <taxon>Eimeriorina</taxon>
        <taxon>Sarcocystidae</taxon>
        <taxon>Cystoisospora</taxon>
    </lineage>
</organism>
<evidence type="ECO:0000256" key="1">
    <source>
        <dbReference type="ARBA" id="ARBA00022737"/>
    </source>
</evidence>
<feature type="compositionally biased region" description="Basic and acidic residues" evidence="4">
    <location>
        <begin position="1153"/>
        <end position="1162"/>
    </location>
</feature>
<dbReference type="Proteomes" id="UP000221165">
    <property type="component" value="Unassembled WGS sequence"/>
</dbReference>
<dbReference type="InterPro" id="IPR000408">
    <property type="entry name" value="Reg_chr_condens"/>
</dbReference>
<feature type="region of interest" description="Disordered" evidence="4">
    <location>
        <begin position="767"/>
        <end position="809"/>
    </location>
</feature>
<comment type="caution">
    <text evidence="6">The sequence shown here is derived from an EMBL/GenBank/DDBJ whole genome shotgun (WGS) entry which is preliminary data.</text>
</comment>
<feature type="region of interest" description="Disordered" evidence="4">
    <location>
        <begin position="384"/>
        <end position="404"/>
    </location>
</feature>
<feature type="compositionally biased region" description="Basic and acidic residues" evidence="4">
    <location>
        <begin position="1132"/>
        <end position="1145"/>
    </location>
</feature>
<gene>
    <name evidence="6" type="ORF">CSUI_009735</name>
</gene>
<dbReference type="PROSITE" id="PS50012">
    <property type="entry name" value="RCC1_3"/>
    <property type="match status" value="4"/>
</dbReference>
<sequence length="1668" mass="182763">MTTSEPGREKDSAVLTHPWALPDKPSCTVNSSECENASTNCVCLWRVEAIRHPDQQEQTARPSASLSTPFKFCSYLGILSVACGESLAAFIAVDGRLYCWDWSSAGGGIHSSSPQLVEGANIDKLAIKQVSCGSRHLACITENGRLFTYGLNESGQRGLPSDDLPFDTATEVLLPCPGTQVACGPRYTFVVTDDGRLYGMGDGSNGVLGNGSTKTMRIPTRVNFQDRRVSFVAAGVAHALAVTDLGSTYAWGRNNNGQLGLGHRDDRWTPQVVCELSGHKTLFVAAHEASVALTRDEKLFLWGSGSLTAPVMIFSRRFRDVALGDALFCLVDEAERTSLLVVSLSDLHVSSLPSHTSTTDALQTTQLAAARGVLLGVAAARKSVESGSPRDREAAGENWPDGLAQTDSVFPELSRVRPASVSPPKLFRGVLRQTSDDAAGSGFDGNRKRVTFSDRVTLVCVEEEGGDHRQAVMPLVKHPVTVVSLARKTFRRSSSASPPRVGVHSSSRAGQSRVRAGSTSPRGSPDTPSQPPRGSSPRQQIQPCLRATAAAVRKSTKAQRKQMSQCTGSLHNSSAGSLGNQRDSRAYTSLVTENVSARGSAERGKNQLHTPFVQLADKKAEELEETSAAALVSSEIQSLDNSKGHVRADAHCETLSQLQPYNGMPKGEDAHSGMVPDTQKTEESGCPGASDLSSPSAPETSCEVTVGPQPVRSQMASPPPRPAHAPGTASVTAISTAAREASVSPAGLSSCPNEVSPDLGAQWPVASHVSAPQPSPHASADAHPVPSVENEGGSGQHFTGPAAGTSSVAGHRDFPGLFLHHGQFRNRCGRGDPSSGLVEERRRPCGEYPVPVAYHGQLPYPERQFSSFYDAASRLSRLPGEPAGPAGISLPDVSMLPDGGSCMRLWELQQEHARTLLGGIGISRLFDVSDLATKHKEFLELRSALSLAREDILEAEKEKEGLRKELRDTRTSLKEANGALEKSLDYCETLDKTVAALRKKIKSLQDELDEEAQQHHKDLTQVLQKLKNAEQERGQIALSLASANASIHSLELLKGEEEKLEREAAALKRELLKQAEQQALLSREAEEAISEWRASHEKLQLALTEAQNKHSEETAVLKREVDRLTEQLREAEEEKETLREQRDGVSELTLQSERQRREAAEERADELEAAMNELAADFAASKRSGNRYKRQLDSVQEEKLKSIEENKGLHEEIARMRDNITRQEAATQELQEEAIKLRAALTAAETEDAQRLESNKRLEMQIAELSGELSRLQEENGHLEDQLHLLKQKDLSEGGSKEKTDEACDGSMTPLRSLREQNGKMAIQIEELQADLARHQAASRDQQVLLHQLQTELQSTKHQHAIEVSCIKEQKTSLEKALHAQETEKAELQIKWDSAKEHLNAVEKENGDAKIHERVIASEIDELLRILRRHSALLLRSVVHESSHGTPVEASGDAQPRASADRFSELTVFLEATSGSISNLSDAHEVCKRWNLSSVISDILQELRERIDDLTRREDDLKTQVADLTRERREYLRQIEDLNGKLHRSREDGERNDNELHASEQDGSWPATCFLEQQKYFELELGITKRQLTECRTEVHQLRTRNSALLLDLAKQEERIAKLVKQNERLTAASHSQCGPFVQDITTSTTSAFWSDQRSSSAEFPVKQSVLK</sequence>
<feature type="domain" description="RCC1-like" evidence="5">
    <location>
        <begin position="74"/>
        <end position="306"/>
    </location>
</feature>
<dbReference type="InterPro" id="IPR051709">
    <property type="entry name" value="Ub-ligase/GTPase-reg"/>
</dbReference>